<feature type="domain" description="Alcohol dehydrogenase-like C-terminal" evidence="8">
    <location>
        <begin position="245"/>
        <end position="388"/>
    </location>
</feature>
<evidence type="ECO:0000256" key="3">
    <source>
        <dbReference type="ARBA" id="ARBA00013190"/>
    </source>
</evidence>
<keyword evidence="6" id="KW-0560">Oxidoreductase</keyword>
<dbReference type="PANTHER" id="PTHR42940">
    <property type="entry name" value="ALCOHOL DEHYDROGENASE 1-RELATED"/>
    <property type="match status" value="1"/>
</dbReference>
<dbReference type="InterPro" id="IPR036291">
    <property type="entry name" value="NAD(P)-bd_dom_sf"/>
</dbReference>
<dbReference type="EC" id="1.1.1.1" evidence="3"/>
<proteinExistence type="inferred from homology"/>
<reference evidence="10 11" key="1">
    <citation type="journal article" date="2025" name="Microbiol. Resour. Announc.">
        <title>Draft genome sequences for Neonectria magnoliae and Neonectria punicea, canker pathogens of Liriodendron tulipifera and Acer saccharum in West Virginia.</title>
        <authorList>
            <person name="Petronek H.M."/>
            <person name="Kasson M.T."/>
            <person name="Metheny A.M."/>
            <person name="Stauder C.M."/>
            <person name="Lovett B."/>
            <person name="Lynch S.C."/>
            <person name="Garnas J.R."/>
            <person name="Kasson L.R."/>
            <person name="Stajich J.E."/>
        </authorList>
    </citation>
    <scope>NUCLEOTIDE SEQUENCE [LARGE SCALE GENOMIC DNA]</scope>
    <source>
        <strain evidence="10 11">NRRL 64653</strain>
    </source>
</reference>
<evidence type="ECO:0000256" key="1">
    <source>
        <dbReference type="ARBA" id="ARBA00001947"/>
    </source>
</evidence>
<dbReference type="Gene3D" id="3.40.50.720">
    <property type="entry name" value="NAD(P)-binding Rossmann-like Domain"/>
    <property type="match status" value="1"/>
</dbReference>
<dbReference type="Gene3D" id="3.90.180.10">
    <property type="entry name" value="Medium-chain alcohol dehydrogenases, catalytic domain"/>
    <property type="match status" value="1"/>
</dbReference>
<accession>A0ABR1GXJ2</accession>
<dbReference type="EMBL" id="JAZAVJ010000131">
    <property type="protein sequence ID" value="KAK7413389.1"/>
    <property type="molecule type" value="Genomic_DNA"/>
</dbReference>
<organism evidence="10 11">
    <name type="scientific">Neonectria punicea</name>
    <dbReference type="NCBI Taxonomy" id="979145"/>
    <lineage>
        <taxon>Eukaryota</taxon>
        <taxon>Fungi</taxon>
        <taxon>Dikarya</taxon>
        <taxon>Ascomycota</taxon>
        <taxon>Pezizomycotina</taxon>
        <taxon>Sordariomycetes</taxon>
        <taxon>Hypocreomycetidae</taxon>
        <taxon>Hypocreales</taxon>
        <taxon>Nectriaceae</taxon>
        <taxon>Neonectria</taxon>
    </lineage>
</organism>
<evidence type="ECO:0000256" key="5">
    <source>
        <dbReference type="ARBA" id="ARBA00022833"/>
    </source>
</evidence>
<feature type="domain" description="Alcohol dehydrogenase-like N-terminal" evidence="9">
    <location>
        <begin position="93"/>
        <end position="200"/>
    </location>
</feature>
<evidence type="ECO:0000313" key="11">
    <source>
        <dbReference type="Proteomes" id="UP001498476"/>
    </source>
</evidence>
<dbReference type="Pfam" id="PF08240">
    <property type="entry name" value="ADH_N"/>
    <property type="match status" value="1"/>
</dbReference>
<evidence type="ECO:0000256" key="2">
    <source>
        <dbReference type="ARBA" id="ARBA00008072"/>
    </source>
</evidence>
<evidence type="ECO:0000259" key="8">
    <source>
        <dbReference type="Pfam" id="PF00107"/>
    </source>
</evidence>
<gene>
    <name evidence="10" type="ORF">QQX98_007766</name>
</gene>
<protein>
    <recommendedName>
        <fullName evidence="3">alcohol dehydrogenase</fullName>
        <ecNumber evidence="3">1.1.1.1</ecNumber>
    </recommendedName>
</protein>
<dbReference type="InterPro" id="IPR011032">
    <property type="entry name" value="GroES-like_sf"/>
</dbReference>
<dbReference type="InterPro" id="IPR013149">
    <property type="entry name" value="ADH-like_C"/>
</dbReference>
<dbReference type="SUPFAM" id="SSF50129">
    <property type="entry name" value="GroES-like"/>
    <property type="match status" value="1"/>
</dbReference>
<keyword evidence="4" id="KW-0479">Metal-binding</keyword>
<dbReference type="InterPro" id="IPR013154">
    <property type="entry name" value="ADH-like_N"/>
</dbReference>
<comment type="similarity">
    <text evidence="2">Belongs to the zinc-containing alcohol dehydrogenase family.</text>
</comment>
<dbReference type="PANTHER" id="PTHR42940:SF3">
    <property type="entry name" value="ALCOHOL DEHYDROGENASE 1-RELATED"/>
    <property type="match status" value="1"/>
</dbReference>
<evidence type="ECO:0000256" key="6">
    <source>
        <dbReference type="ARBA" id="ARBA00023002"/>
    </source>
</evidence>
<comment type="caution">
    <text evidence="10">The sequence shown here is derived from an EMBL/GenBank/DDBJ whole genome shotgun (WGS) entry which is preliminary data.</text>
</comment>
<dbReference type="Proteomes" id="UP001498476">
    <property type="component" value="Unassembled WGS sequence"/>
</dbReference>
<name>A0ABR1GXJ2_9HYPO</name>
<comment type="cofactor">
    <cofactor evidence="1">
        <name>Zn(2+)</name>
        <dbReference type="ChEBI" id="CHEBI:29105"/>
    </cofactor>
</comment>
<evidence type="ECO:0000313" key="10">
    <source>
        <dbReference type="EMBL" id="KAK7413389.1"/>
    </source>
</evidence>
<dbReference type="SUPFAM" id="SSF51735">
    <property type="entry name" value="NAD(P)-binding Rossmann-fold domains"/>
    <property type="match status" value="1"/>
</dbReference>
<keyword evidence="11" id="KW-1185">Reference proteome</keyword>
<keyword evidence="5" id="KW-0862">Zinc</keyword>
<dbReference type="Pfam" id="PF00107">
    <property type="entry name" value="ADH_zinc_N"/>
    <property type="match status" value="1"/>
</dbReference>
<sequence>MVMLHSANRQLPEVKMALALDKGFVGVSLREQEAAFQAEHDVSYAAVQSRPPSMYELRGARLPETQKAVITPEMGSELNLHHCTIDVRKAALGEATVRILYTGICRSDACFSVGPEEGFPAHNHIAGHEGIGHIVRSQDPTHLSRLVALRYLGASCESCAYCLRGIPTSCPHQLNLPKHVQGTFQQYVTAPASCLLPIPDRFLQREADIAALTSALCSGSTALKALKEGDVRAEEVVVVIGIAGAIGHLTGAIAKQVRGAKVIGTDLASKLDSVHSSHVVDVLLKAPQVSTSDARTAFKTRLVETCTKLRGDKTLARAADVVIVAASTGVAFQNLEDFVCDGGRIVCVGVPRGASVSLPINTLVERNLHLSGTLMGGHEEALEVMEYLASGRIKPVTTLVALEDVPEQMQKQVNCDTIGKVVVRVNRELDLGRTDRCIVQD</sequence>
<evidence type="ECO:0000259" key="9">
    <source>
        <dbReference type="Pfam" id="PF08240"/>
    </source>
</evidence>
<evidence type="ECO:0000256" key="4">
    <source>
        <dbReference type="ARBA" id="ARBA00022723"/>
    </source>
</evidence>
<evidence type="ECO:0000256" key="7">
    <source>
        <dbReference type="ARBA" id="ARBA00023027"/>
    </source>
</evidence>
<keyword evidence="7" id="KW-0520">NAD</keyword>